<feature type="compositionally biased region" description="Acidic residues" evidence="2">
    <location>
        <begin position="94"/>
        <end position="104"/>
    </location>
</feature>
<feature type="coiled-coil region" evidence="1">
    <location>
        <begin position="203"/>
        <end position="237"/>
    </location>
</feature>
<name>A0A199VZM6_ANACO</name>
<reference evidence="5 6" key="1">
    <citation type="journal article" date="2016" name="DNA Res.">
        <title>The draft genome of MD-2 pineapple using hybrid error correction of long reads.</title>
        <authorList>
            <person name="Redwan R.M."/>
            <person name="Saidin A."/>
            <person name="Kumar S.V."/>
        </authorList>
    </citation>
    <scope>NUCLEOTIDE SEQUENCE [LARGE SCALE GENOMIC DNA]</scope>
    <source>
        <strain evidence="6">cv. MD2</strain>
        <tissue evidence="5">Leaf</tissue>
    </source>
</reference>
<feature type="compositionally biased region" description="Basic and acidic residues" evidence="2">
    <location>
        <begin position="75"/>
        <end position="93"/>
    </location>
</feature>
<dbReference type="GO" id="GO:0009639">
    <property type="term" value="P:response to red or far red light"/>
    <property type="evidence" value="ECO:0007669"/>
    <property type="project" value="InterPro"/>
</dbReference>
<evidence type="ECO:0000313" key="5">
    <source>
        <dbReference type="EMBL" id="OAY82662.1"/>
    </source>
</evidence>
<dbReference type="InterPro" id="IPR056813">
    <property type="entry name" value="GIL1_IRKI_C"/>
</dbReference>
<accession>A0A199VZM6</accession>
<dbReference type="Pfam" id="PF04859">
    <property type="entry name" value="DUF641"/>
    <property type="match status" value="1"/>
</dbReference>
<dbReference type="InterPro" id="IPR040225">
    <property type="entry name" value="GIL1-like"/>
</dbReference>
<dbReference type="PANTHER" id="PTHR31161">
    <property type="entry name" value="PROTEIN GRAVITROPIC IN THE LIGHT 1"/>
    <property type="match status" value="1"/>
</dbReference>
<evidence type="ECO:0000259" key="4">
    <source>
        <dbReference type="Pfam" id="PF24994"/>
    </source>
</evidence>
<sequence>MSPTLTPLQALHSIPRRSEEIKETKREMSTRVSNIADLIHRVGSSCLAHRLPGCHGLDNGDDSDVDDDAAAADPHFPHKEHDEAETFGERKEGDEDEDEDDDDEEALRIWEEGKRGGAAGLGRVREMEALMGDVFDTVSAMKRAYVSLQEAHCPWDPDKMRVADAAVVAELRKLGRLRDRFRRSGAGGGRRASASAAPLREAVAPYEAALDDMKRELKAKETEVESLKEKLRSSTALGGSARRGRFHSSKRVGCITGLAGLQGSPTPELFELCMEQVKATTKSFTAHLLSLMRSARWDIAAAVRSIVDAAAAADDDDADDRRHIRHPPIPDVGPHHAKYALESYVNRRLFDGFENETFYLDGSLSSLLNPSEFRRDCFAQFRDMRGMEPAELLGILPTCQFGRFAARKYLATVHARMEESLFGGVEQRRQVVAGAHPRTGFYSEFLRAAKAVWMLHLLAFALDPAPAHFEASKGADFHPDYMESVVRFAGGRVPPGWVVAFSVAPGFKLSNGSVVRARVYLVPRSRRGQ</sequence>
<dbReference type="Pfam" id="PF24994">
    <property type="entry name" value="GIL1_IRKI_C"/>
    <property type="match status" value="1"/>
</dbReference>
<feature type="region of interest" description="Disordered" evidence="2">
    <location>
        <begin position="59"/>
        <end position="104"/>
    </location>
</feature>
<evidence type="ECO:0000256" key="2">
    <source>
        <dbReference type="SAM" id="MobiDB-lite"/>
    </source>
</evidence>
<dbReference type="Proteomes" id="UP000092600">
    <property type="component" value="Unassembled WGS sequence"/>
</dbReference>
<gene>
    <name evidence="5" type="ORF">ACMD2_14544</name>
</gene>
<dbReference type="InterPro" id="IPR006943">
    <property type="entry name" value="DUF641_pln"/>
</dbReference>
<dbReference type="GO" id="GO:0009959">
    <property type="term" value="P:negative gravitropism"/>
    <property type="evidence" value="ECO:0007669"/>
    <property type="project" value="InterPro"/>
</dbReference>
<protein>
    <submittedName>
        <fullName evidence="5">IRK-interacting protein</fullName>
    </submittedName>
</protein>
<organism evidence="5 6">
    <name type="scientific">Ananas comosus</name>
    <name type="common">Pineapple</name>
    <name type="synonym">Ananas ananas</name>
    <dbReference type="NCBI Taxonomy" id="4615"/>
    <lineage>
        <taxon>Eukaryota</taxon>
        <taxon>Viridiplantae</taxon>
        <taxon>Streptophyta</taxon>
        <taxon>Embryophyta</taxon>
        <taxon>Tracheophyta</taxon>
        <taxon>Spermatophyta</taxon>
        <taxon>Magnoliopsida</taxon>
        <taxon>Liliopsida</taxon>
        <taxon>Poales</taxon>
        <taxon>Bromeliaceae</taxon>
        <taxon>Bromelioideae</taxon>
        <taxon>Ananas</taxon>
    </lineage>
</organism>
<dbReference type="STRING" id="4615.A0A199VZM6"/>
<feature type="domain" description="DUF641" evidence="3">
    <location>
        <begin position="123"/>
        <end position="235"/>
    </location>
</feature>
<proteinExistence type="predicted"/>
<keyword evidence="1" id="KW-0175">Coiled coil</keyword>
<evidence type="ECO:0000259" key="3">
    <source>
        <dbReference type="Pfam" id="PF04859"/>
    </source>
</evidence>
<comment type="caution">
    <text evidence="5">The sequence shown here is derived from an EMBL/GenBank/DDBJ whole genome shotgun (WGS) entry which is preliminary data.</text>
</comment>
<feature type="domain" description="GIL1/IRKI C-terminal" evidence="4">
    <location>
        <begin position="469"/>
        <end position="520"/>
    </location>
</feature>
<dbReference type="EMBL" id="LSRQ01000452">
    <property type="protein sequence ID" value="OAY82662.1"/>
    <property type="molecule type" value="Genomic_DNA"/>
</dbReference>
<dbReference type="AlphaFoldDB" id="A0A199VZM6"/>
<evidence type="ECO:0000256" key="1">
    <source>
        <dbReference type="SAM" id="Coils"/>
    </source>
</evidence>
<feature type="compositionally biased region" description="Acidic residues" evidence="2">
    <location>
        <begin position="59"/>
        <end position="70"/>
    </location>
</feature>
<evidence type="ECO:0000313" key="6">
    <source>
        <dbReference type="Proteomes" id="UP000092600"/>
    </source>
</evidence>